<sequence>MGEGVDELNDAPARQRRFASWSRRRRIALGAALVVLVALIGLWVERKPIASRVIDGELARRGVVARYDVRDLGFGRQRLTNVVIGDPRDPDLVADWLETRTRIGFGGASLAAVRAGHVRLRGRMIDGRLSLGEIDKLIPPSSGKAFALPALDVDIADARMRLETPFGVAGLRIAGRGRLDGGFVGTAAVVSDRLAQGGCGADGLRAVLRVAVTAGAPRLRGPVQVAAGRCAGVDVRRGGADIDVVLTPALDGWRGSARLASGPVRGAGARVAGLRGDVTFDGAAQATGGTADLTASNVAIAGASAGTLGIAGRYRIGAAQAFAGTVRVADARIAADRLPSIGAATGAGTPAAPLIAAVSQAVRGAANGFGGSAALAVRQSGGAGQARITAASLQSTSGARLRIAGGTGLTFGWPGTRLRIDTRLAMAGGGLPDAQVALAQARAGAPITGRATIAPYAAGGARLALAPVVFTATPGGATRIATRVALSGPLGDGRVDGLALPVDLRWNGRGTLVANPACTPVAIQRLAVAGLVLDPLRTTLCPIAGAMVTLADGRLAGGARLPAVRLAGRLGQTPLTVAASGAQLRLGDGGFVLDSVAARLGSPERITRIDLAQLTGRIAGGGVAGTFGGGAGQIANVPLLLGAAAGDWSLRGGALRLTATMTVDDAAPDPRFRTLAARDVTLDLVNGAIAARGTLYEPTKNVKVADVAIGHTLASGRGTADLTVPGIAFTKDFQPELLTRLTFGVVADVRGSVTGDGHIAWSPDGVGSTGTFATKDTDLAAAFGPVTGISTTLRFTDLLGLASAPAQVATIKTVNPGIAVTDGTIVYQLLPDLRVRIDSGRWPFAGGTMTLLPTTLDFTEAAARRMTFRIDGAAADQFLEQFDFKNLSATGVFDGELPMIFDVQGGRIEGGRLAVRQGGGSLAYVGDLSQKDLGLWGNIAFQALKSLRYRNLTIGMNGPLAGEMVTEVRFAGVTQGQGAKSNFLVRRLQRLPFVFNIRIKAPFRGLLDSAQSFYDPSRLIQRNLPALLERQQQKRQSAPIQPPASGLVP</sequence>
<dbReference type="KEGG" id="stax:MC45_10090"/>
<dbReference type="Pfam" id="PF11739">
    <property type="entry name" value="YdbH-like"/>
    <property type="match status" value="1"/>
</dbReference>
<accession>A0A097EGI3</accession>
<evidence type="ECO:0000313" key="2">
    <source>
        <dbReference type="EMBL" id="AIT06663.1"/>
    </source>
</evidence>
<dbReference type="STRING" id="1549858.MC45_10090"/>
<keyword evidence="3" id="KW-1185">Reference proteome</keyword>
<proteinExistence type="predicted"/>
<name>A0A097EGI3_9SPHN</name>
<dbReference type="InterPro" id="IPR021730">
    <property type="entry name" value="YdbH"/>
</dbReference>
<gene>
    <name evidence="2" type="ORF">MC45_10090</name>
</gene>
<dbReference type="AlphaFoldDB" id="A0A097EGI3"/>
<organism evidence="2 3">
    <name type="scientific">Sphingomonas taxi</name>
    <dbReference type="NCBI Taxonomy" id="1549858"/>
    <lineage>
        <taxon>Bacteria</taxon>
        <taxon>Pseudomonadati</taxon>
        <taxon>Pseudomonadota</taxon>
        <taxon>Alphaproteobacteria</taxon>
        <taxon>Sphingomonadales</taxon>
        <taxon>Sphingomonadaceae</taxon>
        <taxon>Sphingomonas</taxon>
    </lineage>
</organism>
<reference evidence="2 3" key="1">
    <citation type="submission" date="2014-09" db="EMBL/GenBank/DDBJ databases">
        <title>Using Illumina technology Improving SMRT sequencing Genome Assembly by RASTools.</title>
        <authorList>
            <person name="Zhou Y."/>
            <person name="Ma T."/>
            <person name="Liu T."/>
        </authorList>
    </citation>
    <scope>NUCLEOTIDE SEQUENCE [LARGE SCALE GENOMIC DNA]</scope>
    <source>
        <strain evidence="2 3">ATCC 55669</strain>
    </source>
</reference>
<dbReference type="eggNOG" id="COG2911">
    <property type="taxonomic scope" value="Bacteria"/>
</dbReference>
<dbReference type="EMBL" id="CP009571">
    <property type="protein sequence ID" value="AIT06663.1"/>
    <property type="molecule type" value="Genomic_DNA"/>
</dbReference>
<protein>
    <submittedName>
        <fullName evidence="2">Uncharacterized protein</fullName>
    </submittedName>
</protein>
<dbReference type="Proteomes" id="UP000033200">
    <property type="component" value="Chromosome"/>
</dbReference>
<keyword evidence="1" id="KW-0472">Membrane</keyword>
<dbReference type="HOGENOM" id="CLU_290677_0_0_5"/>
<feature type="transmembrane region" description="Helical" evidence="1">
    <location>
        <begin position="27"/>
        <end position="44"/>
    </location>
</feature>
<evidence type="ECO:0000256" key="1">
    <source>
        <dbReference type="SAM" id="Phobius"/>
    </source>
</evidence>
<keyword evidence="1" id="KW-0812">Transmembrane</keyword>
<evidence type="ECO:0000313" key="3">
    <source>
        <dbReference type="Proteomes" id="UP000033200"/>
    </source>
</evidence>
<keyword evidence="1" id="KW-1133">Transmembrane helix</keyword>